<organism evidence="1 2">
    <name type="scientific">Calothrix parietina FACHB-288</name>
    <dbReference type="NCBI Taxonomy" id="2692896"/>
    <lineage>
        <taxon>Bacteria</taxon>
        <taxon>Bacillati</taxon>
        <taxon>Cyanobacteriota</taxon>
        <taxon>Cyanophyceae</taxon>
        <taxon>Nostocales</taxon>
        <taxon>Calotrichaceae</taxon>
        <taxon>Calothrix</taxon>
    </lineage>
</organism>
<reference evidence="1 2" key="1">
    <citation type="journal article" date="2020" name="ISME J.">
        <title>Comparative genomics reveals insights into cyanobacterial evolution and habitat adaptation.</title>
        <authorList>
            <person name="Chen M.Y."/>
            <person name="Teng W.K."/>
            <person name="Zhao L."/>
            <person name="Hu C.X."/>
            <person name="Zhou Y.K."/>
            <person name="Han B.P."/>
            <person name="Song L.R."/>
            <person name="Shu W.S."/>
        </authorList>
    </citation>
    <scope>NUCLEOTIDE SEQUENCE [LARGE SCALE GENOMIC DNA]</scope>
    <source>
        <strain evidence="1 2">FACHB-288</strain>
    </source>
</reference>
<sequence>MGSSPSLGSEINIAKTSLSNIKRVEPIPTIKGDRPYPTNVNYIFSRLTATYQQQLQKLKLTNIPAVGSIGLFTAGLEPLTETFKQPGENVKDAVERLTATFQLLVASRILKTTLNANSSALDVELAVNLVEELNQIIARITTAKGRTNRQQQNIYDRKLPVNKLFQFQVKNNEDIPVYLTILLVDSNGGIAVRNFSIWL</sequence>
<evidence type="ECO:0000313" key="2">
    <source>
        <dbReference type="Proteomes" id="UP000658514"/>
    </source>
</evidence>
<accession>A0ABR8AHK1</accession>
<dbReference type="RefSeq" id="WP_190549100.1">
    <property type="nucleotide sequence ID" value="NZ_CAWPNO010000098.1"/>
</dbReference>
<comment type="caution">
    <text evidence="1">The sequence shown here is derived from an EMBL/GenBank/DDBJ whole genome shotgun (WGS) entry which is preliminary data.</text>
</comment>
<protein>
    <submittedName>
        <fullName evidence="1">Uncharacterized protein</fullName>
    </submittedName>
</protein>
<name>A0ABR8AHK1_9CYAN</name>
<keyword evidence="2" id="KW-1185">Reference proteome</keyword>
<gene>
    <name evidence="1" type="ORF">H6G24_29300</name>
</gene>
<dbReference type="EMBL" id="JACJQH010000062">
    <property type="protein sequence ID" value="MBD2199527.1"/>
    <property type="molecule type" value="Genomic_DNA"/>
</dbReference>
<proteinExistence type="predicted"/>
<dbReference type="Proteomes" id="UP000658514">
    <property type="component" value="Unassembled WGS sequence"/>
</dbReference>
<evidence type="ECO:0000313" key="1">
    <source>
        <dbReference type="EMBL" id="MBD2199527.1"/>
    </source>
</evidence>